<keyword evidence="2" id="KW-1185">Reference proteome</keyword>
<name>A0AAE0L6G6_9CHLO</name>
<feature type="non-terminal residue" evidence="1">
    <location>
        <position position="1"/>
    </location>
</feature>
<protein>
    <submittedName>
        <fullName evidence="1">Uncharacterized protein</fullName>
    </submittedName>
</protein>
<comment type="caution">
    <text evidence="1">The sequence shown here is derived from an EMBL/GenBank/DDBJ whole genome shotgun (WGS) entry which is preliminary data.</text>
</comment>
<proteinExistence type="predicted"/>
<gene>
    <name evidence="1" type="ORF">CYMTET_17899</name>
</gene>
<evidence type="ECO:0000313" key="1">
    <source>
        <dbReference type="EMBL" id="KAK3273888.1"/>
    </source>
</evidence>
<organism evidence="1 2">
    <name type="scientific">Cymbomonas tetramitiformis</name>
    <dbReference type="NCBI Taxonomy" id="36881"/>
    <lineage>
        <taxon>Eukaryota</taxon>
        <taxon>Viridiplantae</taxon>
        <taxon>Chlorophyta</taxon>
        <taxon>Pyramimonadophyceae</taxon>
        <taxon>Pyramimonadales</taxon>
        <taxon>Pyramimonadaceae</taxon>
        <taxon>Cymbomonas</taxon>
    </lineage>
</organism>
<reference evidence="1 2" key="1">
    <citation type="journal article" date="2015" name="Genome Biol. Evol.">
        <title>Comparative Genomics of a Bacterivorous Green Alga Reveals Evolutionary Causalities and Consequences of Phago-Mixotrophic Mode of Nutrition.</title>
        <authorList>
            <person name="Burns J.A."/>
            <person name="Paasch A."/>
            <person name="Narechania A."/>
            <person name="Kim E."/>
        </authorList>
    </citation>
    <scope>NUCLEOTIDE SEQUENCE [LARGE SCALE GENOMIC DNA]</scope>
    <source>
        <strain evidence="1 2">PLY_AMNH</strain>
    </source>
</reference>
<dbReference type="Proteomes" id="UP001190700">
    <property type="component" value="Unassembled WGS sequence"/>
</dbReference>
<dbReference type="EMBL" id="LGRX02008150">
    <property type="protein sequence ID" value="KAK3273888.1"/>
    <property type="molecule type" value="Genomic_DNA"/>
</dbReference>
<evidence type="ECO:0000313" key="2">
    <source>
        <dbReference type="Proteomes" id="UP001190700"/>
    </source>
</evidence>
<accession>A0AAE0L6G6</accession>
<sequence length="260" mass="28972">VRHPISSAGEVPVAEQGTTAVKAPAAEDVPDAEVPVAQQHMPAVERRRRLLLLGGTYLMQRGYSRSGDENLEQPHFTAGVLLDALRRHRLAEGDYCVGQLQDTISSSALFAEFQRDLAPNTEFKNNFRAFKTKADGQLDTLKDPKMWIGNLVEDTPFYKRFEQVVVDVRDSCVFRVSKSFRFIQELTPLLSSIIMPESSSNHLRSADVTCTFEKPELQVISATHDAVAGNRPKNALDDVRLKDLNGISDKDDLLCCCFCC</sequence>
<dbReference type="AlphaFoldDB" id="A0AAE0L6G6"/>